<protein>
    <submittedName>
        <fullName evidence="1">Uncharacterized protein</fullName>
    </submittedName>
</protein>
<reference evidence="1" key="2">
    <citation type="submission" date="2025-09" db="UniProtKB">
        <authorList>
            <consortium name="Ensembl"/>
        </authorList>
    </citation>
    <scope>IDENTIFICATION</scope>
</reference>
<accession>A0A669QNP5</accession>
<reference evidence="1" key="1">
    <citation type="submission" date="2025-08" db="UniProtKB">
        <authorList>
            <consortium name="Ensembl"/>
        </authorList>
    </citation>
    <scope>IDENTIFICATION</scope>
</reference>
<sequence>MKVKLSRQKVSPCIIHLHPKYSCDKELYIPNQKKEKIYFCVGVTLFDYSYSTSAHLFSFTLLP</sequence>
<evidence type="ECO:0000313" key="2">
    <source>
        <dbReference type="Proteomes" id="UP000472261"/>
    </source>
</evidence>
<name>A0A669QNP5_PHACC</name>
<dbReference type="Proteomes" id="UP000472261">
    <property type="component" value="Unplaced"/>
</dbReference>
<keyword evidence="2" id="KW-1185">Reference proteome</keyword>
<evidence type="ECO:0000313" key="1">
    <source>
        <dbReference type="Ensembl" id="ENSPCLP00000022384.1"/>
    </source>
</evidence>
<proteinExistence type="predicted"/>
<dbReference type="AlphaFoldDB" id="A0A669QNP5"/>
<organism evidence="1 2">
    <name type="scientific">Phasianus colchicus</name>
    <name type="common">Common pheasant</name>
    <dbReference type="NCBI Taxonomy" id="9054"/>
    <lineage>
        <taxon>Eukaryota</taxon>
        <taxon>Metazoa</taxon>
        <taxon>Chordata</taxon>
        <taxon>Craniata</taxon>
        <taxon>Vertebrata</taxon>
        <taxon>Euteleostomi</taxon>
        <taxon>Archelosauria</taxon>
        <taxon>Archosauria</taxon>
        <taxon>Dinosauria</taxon>
        <taxon>Saurischia</taxon>
        <taxon>Theropoda</taxon>
        <taxon>Coelurosauria</taxon>
        <taxon>Aves</taxon>
        <taxon>Neognathae</taxon>
        <taxon>Galloanserae</taxon>
        <taxon>Galliformes</taxon>
        <taxon>Phasianidae</taxon>
        <taxon>Phasianinae</taxon>
        <taxon>Phasianus</taxon>
    </lineage>
</organism>
<dbReference type="Ensembl" id="ENSPCLT00000030948.1">
    <property type="protein sequence ID" value="ENSPCLP00000022384.1"/>
    <property type="gene ID" value="ENSPCLG00000019618.1"/>
</dbReference>